<dbReference type="InterPro" id="IPR023696">
    <property type="entry name" value="Ureohydrolase_dom_sf"/>
</dbReference>
<dbReference type="InterPro" id="IPR000286">
    <property type="entry name" value="HDACs"/>
</dbReference>
<accession>A0A1R1MJX0</accession>
<dbReference type="InterPro" id="IPR023801">
    <property type="entry name" value="His_deacetylse_dom"/>
</dbReference>
<name>A0A1R1MJX0_9BACT</name>
<dbReference type="GO" id="GO:0040029">
    <property type="term" value="P:epigenetic regulation of gene expression"/>
    <property type="evidence" value="ECO:0007669"/>
    <property type="project" value="TreeGrafter"/>
</dbReference>
<dbReference type="Proteomes" id="UP000187408">
    <property type="component" value="Unassembled WGS sequence"/>
</dbReference>
<feature type="domain" description="Histone deacetylase" evidence="2">
    <location>
        <begin position="19"/>
        <end position="295"/>
    </location>
</feature>
<evidence type="ECO:0000256" key="1">
    <source>
        <dbReference type="ARBA" id="ARBA00005947"/>
    </source>
</evidence>
<keyword evidence="4" id="KW-1185">Reference proteome</keyword>
<dbReference type="AlphaFoldDB" id="A0A1R1MJX0"/>
<dbReference type="PANTHER" id="PTHR10625:SF10">
    <property type="entry name" value="HISTONE DEACETYLASE HDAC1"/>
    <property type="match status" value="1"/>
</dbReference>
<dbReference type="CDD" id="cd09992">
    <property type="entry name" value="HDAC_classII"/>
    <property type="match status" value="1"/>
</dbReference>
<dbReference type="EMBL" id="MOEN01000034">
    <property type="protein sequence ID" value="OMH40000.1"/>
    <property type="molecule type" value="Genomic_DNA"/>
</dbReference>
<evidence type="ECO:0000313" key="4">
    <source>
        <dbReference type="Proteomes" id="UP000187408"/>
    </source>
</evidence>
<dbReference type="GO" id="GO:0004407">
    <property type="term" value="F:histone deacetylase activity"/>
    <property type="evidence" value="ECO:0007669"/>
    <property type="project" value="TreeGrafter"/>
</dbReference>
<dbReference type="OrthoDB" id="9808367at2"/>
<reference evidence="3 4" key="1">
    <citation type="submission" date="2016-10" db="EMBL/GenBank/DDBJ databases">
        <title>Genome sequence of a sulfur-reducing bacterium Desulfurobacterium indicum K6013.</title>
        <authorList>
            <person name="Cao J."/>
            <person name="Shao Z."/>
            <person name="Alain K."/>
            <person name="Jebbar M."/>
        </authorList>
    </citation>
    <scope>NUCLEOTIDE SEQUENCE [LARGE SCALE GENOMIC DNA]</scope>
    <source>
        <strain evidence="3 4">K6013</strain>
    </source>
</reference>
<comment type="caution">
    <text evidence="3">The sequence shown here is derived from an EMBL/GenBank/DDBJ whole genome shotgun (WGS) entry which is preliminary data.</text>
</comment>
<dbReference type="Pfam" id="PF00850">
    <property type="entry name" value="Hist_deacetyl"/>
    <property type="match status" value="1"/>
</dbReference>
<dbReference type="STRING" id="1914305.BLW93_07615"/>
<dbReference type="SUPFAM" id="SSF52768">
    <property type="entry name" value="Arginase/deacetylase"/>
    <property type="match status" value="1"/>
</dbReference>
<dbReference type="Gene3D" id="3.40.800.20">
    <property type="entry name" value="Histone deacetylase domain"/>
    <property type="match status" value="1"/>
</dbReference>
<dbReference type="PRINTS" id="PR01270">
    <property type="entry name" value="HDASUPER"/>
</dbReference>
<sequence>MSGCVIYDEIFLKHNLEGHPENRNRLISIMSSLPKFNIPVEKPIRISKELLESIHDKKYISAVKSASLTGFEYLDPDTYVNNYSFDAAIMAAGACEEAVNLVANDKYCAVFCAVRPPGHHAEKDRAMGFCIFNNIVIAAKKALTSGFKKVFIVDFDAHHGNGTEHLIRDDENIFYFSTHQYPFYPGTGSEKENNNHIFNMPLPSETGDEVFIPIYERKLPKIVQNFSPDILLVSAGFDFHRDDPLTGLNVSYYGMERIVESVFSIARSLKIPIILTLEGGYNLDVLTKAGELIFKHLPDF</sequence>
<protein>
    <submittedName>
        <fullName evidence="3">Histone deacetylase</fullName>
    </submittedName>
</protein>
<evidence type="ECO:0000259" key="2">
    <source>
        <dbReference type="Pfam" id="PF00850"/>
    </source>
</evidence>
<dbReference type="InterPro" id="IPR037138">
    <property type="entry name" value="His_deacetylse_dom_sf"/>
</dbReference>
<dbReference type="RefSeq" id="WP_076713497.1">
    <property type="nucleotide sequence ID" value="NZ_MOEN01000034.1"/>
</dbReference>
<evidence type="ECO:0000313" key="3">
    <source>
        <dbReference type="EMBL" id="OMH40000.1"/>
    </source>
</evidence>
<comment type="similarity">
    <text evidence="1">Belongs to the histone deacetylase family.</text>
</comment>
<gene>
    <name evidence="3" type="ORF">BLW93_07615</name>
</gene>
<dbReference type="PANTHER" id="PTHR10625">
    <property type="entry name" value="HISTONE DEACETYLASE HDAC1-RELATED"/>
    <property type="match status" value="1"/>
</dbReference>
<organism evidence="3 4">
    <name type="scientific">Desulfurobacterium indicum</name>
    <dbReference type="NCBI Taxonomy" id="1914305"/>
    <lineage>
        <taxon>Bacteria</taxon>
        <taxon>Pseudomonadati</taxon>
        <taxon>Aquificota</taxon>
        <taxon>Aquificia</taxon>
        <taxon>Desulfurobacteriales</taxon>
        <taxon>Desulfurobacteriaceae</taxon>
        <taxon>Desulfurobacterium</taxon>
    </lineage>
</organism>
<proteinExistence type="inferred from homology"/>